<accession>D1ADD8</accession>
<organism evidence="1 2">
    <name type="scientific">Thermomonospora curvata (strain ATCC 19995 / DSM 43183 / JCM 3096 / KCTC 9072 / NBRC 15933 / NCIMB 10081 / Henssen B9)</name>
    <dbReference type="NCBI Taxonomy" id="471852"/>
    <lineage>
        <taxon>Bacteria</taxon>
        <taxon>Bacillati</taxon>
        <taxon>Actinomycetota</taxon>
        <taxon>Actinomycetes</taxon>
        <taxon>Streptosporangiales</taxon>
        <taxon>Thermomonosporaceae</taxon>
        <taxon>Thermomonospora</taxon>
    </lineage>
</organism>
<dbReference type="KEGG" id="tcu:Tcur_0040"/>
<evidence type="ECO:0000313" key="2">
    <source>
        <dbReference type="Proteomes" id="UP000001918"/>
    </source>
</evidence>
<dbReference type="NCBIfam" id="TIGR01764">
    <property type="entry name" value="excise"/>
    <property type="match status" value="1"/>
</dbReference>
<evidence type="ECO:0000313" key="1">
    <source>
        <dbReference type="EMBL" id="ACY95648.1"/>
    </source>
</evidence>
<gene>
    <name evidence="1" type="ordered locus">Tcur_0040</name>
</gene>
<dbReference type="HOGENOM" id="CLU_3141685_0_0_11"/>
<dbReference type="Proteomes" id="UP000001918">
    <property type="component" value="Chromosome"/>
</dbReference>
<protein>
    <recommendedName>
        <fullName evidence="3">Helix-turn-helix domain-containing protein</fullName>
    </recommendedName>
</protein>
<keyword evidence="2" id="KW-1185">Reference proteome</keyword>
<sequence length="49" mass="5559">MTSNPPKTNPLPPGDRLLTVAEAAELLNTSERFPRRLIAERRIRFVSAR</sequence>
<proteinExistence type="predicted"/>
<dbReference type="InterPro" id="IPR010093">
    <property type="entry name" value="SinI_DNA-bd"/>
</dbReference>
<reference evidence="1 2" key="1">
    <citation type="journal article" date="2011" name="Stand. Genomic Sci.">
        <title>Complete genome sequence of Thermomonospora curvata type strain (B9).</title>
        <authorList>
            <person name="Chertkov O."/>
            <person name="Sikorski J."/>
            <person name="Nolan M."/>
            <person name="Lapidus A."/>
            <person name="Lucas S."/>
            <person name="Del Rio T.G."/>
            <person name="Tice H."/>
            <person name="Cheng J.F."/>
            <person name="Goodwin L."/>
            <person name="Pitluck S."/>
            <person name="Liolios K."/>
            <person name="Ivanova N."/>
            <person name="Mavromatis K."/>
            <person name="Mikhailova N."/>
            <person name="Ovchinnikova G."/>
            <person name="Pati A."/>
            <person name="Chen A."/>
            <person name="Palaniappan K."/>
            <person name="Djao O.D."/>
            <person name="Land M."/>
            <person name="Hauser L."/>
            <person name="Chang Y.J."/>
            <person name="Jeffries C.D."/>
            <person name="Brettin T."/>
            <person name="Han C."/>
            <person name="Detter J.C."/>
            <person name="Rohde M."/>
            <person name="Goker M."/>
            <person name="Woyke T."/>
            <person name="Bristow J."/>
            <person name="Eisen J.A."/>
            <person name="Markowitz V."/>
            <person name="Hugenholtz P."/>
            <person name="Klenk H.P."/>
            <person name="Kyrpides N.C."/>
        </authorList>
    </citation>
    <scope>NUCLEOTIDE SEQUENCE [LARGE SCALE GENOMIC DNA]</scope>
    <source>
        <strain evidence="2">ATCC 19995 / DSM 43183 / JCM 3096 / KCTC 9072 / NBRC 15933 / NCIMB 10081 / Henssen B9</strain>
    </source>
</reference>
<dbReference type="RefSeq" id="WP_012850432.1">
    <property type="nucleotide sequence ID" value="NC_013510.1"/>
</dbReference>
<evidence type="ECO:0008006" key="3">
    <source>
        <dbReference type="Google" id="ProtNLM"/>
    </source>
</evidence>
<name>D1ADD8_THECD</name>
<dbReference type="STRING" id="471852.Tcur_0040"/>
<dbReference type="AlphaFoldDB" id="D1ADD8"/>
<dbReference type="GO" id="GO:0003677">
    <property type="term" value="F:DNA binding"/>
    <property type="evidence" value="ECO:0007669"/>
    <property type="project" value="InterPro"/>
</dbReference>
<dbReference type="EMBL" id="CP001738">
    <property type="protein sequence ID" value="ACY95648.1"/>
    <property type="molecule type" value="Genomic_DNA"/>
</dbReference>